<evidence type="ECO:0000259" key="4">
    <source>
        <dbReference type="PROSITE" id="PS50927"/>
    </source>
</evidence>
<dbReference type="PANTHER" id="PTHR32444:SF98">
    <property type="entry name" value="RECEPTOR-LIKE SERINE_THREONINE-PROTEIN KINASE"/>
    <property type="match status" value="1"/>
</dbReference>
<dbReference type="EMBL" id="JAPFFJ010000006">
    <property type="protein sequence ID" value="KAJ6423320.1"/>
    <property type="molecule type" value="Genomic_DNA"/>
</dbReference>
<name>A0AAD6KGZ0_9ROSI</name>
<evidence type="ECO:0000313" key="6">
    <source>
        <dbReference type="Proteomes" id="UP001162972"/>
    </source>
</evidence>
<organism evidence="5 6">
    <name type="scientific">Salix udensis</name>
    <dbReference type="NCBI Taxonomy" id="889485"/>
    <lineage>
        <taxon>Eukaryota</taxon>
        <taxon>Viridiplantae</taxon>
        <taxon>Streptophyta</taxon>
        <taxon>Embryophyta</taxon>
        <taxon>Tracheophyta</taxon>
        <taxon>Spermatophyta</taxon>
        <taxon>Magnoliopsida</taxon>
        <taxon>eudicotyledons</taxon>
        <taxon>Gunneridae</taxon>
        <taxon>Pentapetalae</taxon>
        <taxon>rosids</taxon>
        <taxon>fabids</taxon>
        <taxon>Malpighiales</taxon>
        <taxon>Salicaceae</taxon>
        <taxon>Saliceae</taxon>
        <taxon>Salix</taxon>
    </lineage>
</organism>
<evidence type="ECO:0000313" key="5">
    <source>
        <dbReference type="EMBL" id="KAJ6423320.1"/>
    </source>
</evidence>
<accession>A0AAD6KGZ0</accession>
<dbReference type="PROSITE" id="PS50927">
    <property type="entry name" value="BULB_LECTIN"/>
    <property type="match status" value="1"/>
</dbReference>
<keyword evidence="3" id="KW-0325">Glycoprotein</keyword>
<dbReference type="Gene3D" id="2.90.10.10">
    <property type="entry name" value="Bulb-type lectin domain"/>
    <property type="match status" value="1"/>
</dbReference>
<keyword evidence="6" id="KW-1185">Reference proteome</keyword>
<evidence type="ECO:0000256" key="2">
    <source>
        <dbReference type="ARBA" id="ARBA00023157"/>
    </source>
</evidence>
<dbReference type="Pfam" id="PF01453">
    <property type="entry name" value="B_lectin"/>
    <property type="match status" value="1"/>
</dbReference>
<gene>
    <name evidence="5" type="ORF">OIU84_024290</name>
</gene>
<reference evidence="5 6" key="1">
    <citation type="journal article" date="2023" name="Int. J. Mol. Sci.">
        <title>De Novo Assembly and Annotation of 11 Diverse Shrub Willow (Salix) Genomes Reveals Novel Gene Organization in Sex-Linked Regions.</title>
        <authorList>
            <person name="Hyden B."/>
            <person name="Feng K."/>
            <person name="Yates T.B."/>
            <person name="Jawdy S."/>
            <person name="Cereghino C."/>
            <person name="Smart L.B."/>
            <person name="Muchero W."/>
        </authorList>
    </citation>
    <scope>NUCLEOTIDE SEQUENCE [LARGE SCALE GENOMIC DNA]</scope>
    <source>
        <tissue evidence="5">Shoot tip</tissue>
    </source>
</reference>
<evidence type="ECO:0000256" key="3">
    <source>
        <dbReference type="ARBA" id="ARBA00023180"/>
    </source>
</evidence>
<proteinExistence type="predicted"/>
<dbReference type="InterPro" id="IPR036426">
    <property type="entry name" value="Bulb-type_lectin_dom_sf"/>
</dbReference>
<feature type="domain" description="Bulb-type lectin" evidence="4">
    <location>
        <begin position="1"/>
        <end position="45"/>
    </location>
</feature>
<dbReference type="SUPFAM" id="SSF51110">
    <property type="entry name" value="alpha-D-mannose-specific plant lectins"/>
    <property type="match status" value="1"/>
</dbReference>
<dbReference type="PANTHER" id="PTHR32444">
    <property type="entry name" value="BULB-TYPE LECTIN DOMAIN-CONTAINING PROTEIN"/>
    <property type="match status" value="1"/>
</dbReference>
<dbReference type="AlphaFoldDB" id="A0AAD6KGZ0"/>
<keyword evidence="2" id="KW-1015">Disulfide bond</keyword>
<comment type="caution">
    <text evidence="5">The sequence shown here is derived from an EMBL/GenBank/DDBJ whole genome shotgun (WGS) entry which is preliminary data.</text>
</comment>
<dbReference type="InterPro" id="IPR001480">
    <property type="entry name" value="Bulb-type_lectin_dom"/>
</dbReference>
<evidence type="ECO:0000256" key="1">
    <source>
        <dbReference type="ARBA" id="ARBA00022729"/>
    </source>
</evidence>
<sequence length="84" mass="9271">MNSTNNTIWSSSISRAAINPVAQLLDTGNLAVRAENDNDPENFLWQSFDYPGDSFLPGMKYGISLLTGLNRYLTSWKSPSDPST</sequence>
<dbReference type="Proteomes" id="UP001162972">
    <property type="component" value="Chromosome 16"/>
</dbReference>
<feature type="non-terminal residue" evidence="5">
    <location>
        <position position="84"/>
    </location>
</feature>
<protein>
    <recommendedName>
        <fullName evidence="4">Bulb-type lectin domain-containing protein</fullName>
    </recommendedName>
</protein>
<keyword evidence="1" id="KW-0732">Signal</keyword>